<feature type="compositionally biased region" description="Basic and acidic residues" evidence="1">
    <location>
        <begin position="72"/>
        <end position="82"/>
    </location>
</feature>
<dbReference type="RefSeq" id="XP_027480480.1">
    <property type="nucleotide sequence ID" value="XM_027624679.2"/>
</dbReference>
<evidence type="ECO:0000256" key="1">
    <source>
        <dbReference type="SAM" id="MobiDB-lite"/>
    </source>
</evidence>
<feature type="region of interest" description="Disordered" evidence="1">
    <location>
        <begin position="1"/>
        <end position="158"/>
    </location>
</feature>
<name>A0A6J2FKD4_ZALCA</name>
<dbReference type="KEGG" id="zca:113939098"/>
<reference evidence="3" key="1">
    <citation type="submission" date="2025-08" db="UniProtKB">
        <authorList>
            <consortium name="RefSeq"/>
        </authorList>
    </citation>
    <scope>IDENTIFICATION</scope>
    <source>
        <tissue evidence="3">Blood</tissue>
    </source>
</reference>
<keyword evidence="2" id="KW-1185">Reference proteome</keyword>
<feature type="compositionally biased region" description="Polar residues" evidence="1">
    <location>
        <begin position="125"/>
        <end position="135"/>
    </location>
</feature>
<proteinExistence type="predicted"/>
<gene>
    <name evidence="3" type="primary">LOC113939098</name>
</gene>
<dbReference type="Proteomes" id="UP000515165">
    <property type="component" value="Chromosome 16"/>
</dbReference>
<feature type="compositionally biased region" description="Low complexity" evidence="1">
    <location>
        <begin position="43"/>
        <end position="64"/>
    </location>
</feature>
<protein>
    <submittedName>
        <fullName evidence="3">Translation initiation factor IF-2-like</fullName>
    </submittedName>
</protein>
<evidence type="ECO:0000313" key="2">
    <source>
        <dbReference type="Proteomes" id="UP000515165"/>
    </source>
</evidence>
<organism evidence="2 3">
    <name type="scientific">Zalophus californianus</name>
    <name type="common">California sealion</name>
    <dbReference type="NCBI Taxonomy" id="9704"/>
    <lineage>
        <taxon>Eukaryota</taxon>
        <taxon>Metazoa</taxon>
        <taxon>Chordata</taxon>
        <taxon>Craniata</taxon>
        <taxon>Vertebrata</taxon>
        <taxon>Euteleostomi</taxon>
        <taxon>Mammalia</taxon>
        <taxon>Eutheria</taxon>
        <taxon>Laurasiatheria</taxon>
        <taxon>Carnivora</taxon>
        <taxon>Caniformia</taxon>
        <taxon>Pinnipedia</taxon>
        <taxon>Otariidae</taxon>
        <taxon>Zalophus</taxon>
    </lineage>
</organism>
<evidence type="ECO:0000313" key="3">
    <source>
        <dbReference type="RefSeq" id="XP_027480480.1"/>
    </source>
</evidence>
<dbReference type="AlphaFoldDB" id="A0A6J2FKD4"/>
<dbReference type="GeneID" id="113939098"/>
<sequence length="158" mass="15837">MSRGHADALRAGAARSLPSRRCSAPLGSPAPLWTPDSASRRGPPALLAASSRPPLSGGIPNAGGPRPGPGEEAARDRGEARTRRLAGRGGSTGLASPPPRLPEVTLSLGSPAGRCGMWGRRKGTESSSGQPNAHSQAGAEPHEGALLSQPGVPRAGQA</sequence>
<accession>A0A6J2FKD4</accession>